<organism evidence="2 3">
    <name type="scientific">Leptolyngbya boryana NIES-2135</name>
    <dbReference type="NCBI Taxonomy" id="1973484"/>
    <lineage>
        <taxon>Bacteria</taxon>
        <taxon>Bacillati</taxon>
        <taxon>Cyanobacteriota</taxon>
        <taxon>Cyanophyceae</taxon>
        <taxon>Leptolyngbyales</taxon>
        <taxon>Leptolyngbyaceae</taxon>
        <taxon>Leptolyngbya group</taxon>
        <taxon>Leptolyngbya</taxon>
    </lineage>
</organism>
<dbReference type="EMBL" id="AP018203">
    <property type="protein sequence ID" value="BAY57945.1"/>
    <property type="molecule type" value="Genomic_DNA"/>
</dbReference>
<evidence type="ECO:0000313" key="3">
    <source>
        <dbReference type="Proteomes" id="UP000217895"/>
    </source>
</evidence>
<sequence>MHRQFYKHIQTPPKALIIVKGANHYSMTNQDNPRDPSRPTLNQPQAIATIARWSALFLRAHLLNDSVAFDRVYKRGNAHDRATTVTSEPPQSIRSHP</sequence>
<gene>
    <name evidence="2" type="ORF">NIES2135_48180</name>
</gene>
<name>A0A1Z4JMF9_LEPBY</name>
<dbReference type="Proteomes" id="UP000217895">
    <property type="component" value="Chromosome"/>
</dbReference>
<reference evidence="2 3" key="1">
    <citation type="submission" date="2017-06" db="EMBL/GenBank/DDBJ databases">
        <title>Genome sequencing of cyanobaciteial culture collection at National Institute for Environmental Studies (NIES).</title>
        <authorList>
            <person name="Hirose Y."/>
            <person name="Shimura Y."/>
            <person name="Fujisawa T."/>
            <person name="Nakamura Y."/>
            <person name="Kawachi M."/>
        </authorList>
    </citation>
    <scope>NUCLEOTIDE SEQUENCE [LARGE SCALE GENOMIC DNA]</scope>
    <source>
        <strain evidence="2 3">NIES-2135</strain>
    </source>
</reference>
<evidence type="ECO:0000256" key="1">
    <source>
        <dbReference type="SAM" id="MobiDB-lite"/>
    </source>
</evidence>
<dbReference type="InterPro" id="IPR029058">
    <property type="entry name" value="AB_hydrolase_fold"/>
</dbReference>
<keyword evidence="3" id="KW-1185">Reference proteome</keyword>
<proteinExistence type="predicted"/>
<protein>
    <submittedName>
        <fullName evidence="2">Uncharacterized protein</fullName>
    </submittedName>
</protein>
<evidence type="ECO:0000313" key="2">
    <source>
        <dbReference type="EMBL" id="BAY57945.1"/>
    </source>
</evidence>
<accession>A0A1Z4JMF9</accession>
<feature type="region of interest" description="Disordered" evidence="1">
    <location>
        <begin position="23"/>
        <end position="43"/>
    </location>
</feature>
<dbReference type="AlphaFoldDB" id="A0A1Z4JMF9"/>
<dbReference type="Gene3D" id="3.40.50.1820">
    <property type="entry name" value="alpha/beta hydrolase"/>
    <property type="match status" value="1"/>
</dbReference>